<dbReference type="InterPro" id="IPR052598">
    <property type="entry name" value="IgSF_CEA-related"/>
</dbReference>
<dbReference type="PROSITE" id="PS50835">
    <property type="entry name" value="IG_LIKE"/>
    <property type="match status" value="2"/>
</dbReference>
<name>A0AAE0SYL4_9BIVA</name>
<dbReference type="Proteomes" id="UP001195483">
    <property type="component" value="Unassembled WGS sequence"/>
</dbReference>
<dbReference type="EMBL" id="JAEAOA010000768">
    <property type="protein sequence ID" value="KAK3600008.1"/>
    <property type="molecule type" value="Genomic_DNA"/>
</dbReference>
<feature type="chain" id="PRO_5042251294" description="Ig-like domain-containing protein" evidence="5">
    <location>
        <begin position="21"/>
        <end position="358"/>
    </location>
</feature>
<sequence length="358" mass="39165">MIFTSSLLLFFTCTWMLSECIVEEDIYALVGKEAKLYFDYNLDWNNINIQNDGGVLASIQKKPTDMKISFSGKNGIDAKSLPETNKILVTIKNVNSSYNGNITMLETTTGLPLKLWRVHVLEGLPANPVIKGSSPTWAGQDYELNCISDSFGVVSKYLWYKGGQLLTSSTKYNVTGNKLTIGKIRPEDSTNLTCVLGITDDIRSNNSAVFFVNVWHGPDNITITSEPPGFTVEDGKPITLFCSATCNPPCNFQWSGLVTAMEASIKVDYNASNQNGPYNCTATNPKSAVTNKKSHIVFLNSEKYVTSAIIKTESTKDTSQEEGGVSGLSSGGRTKDSNLLALFYMVLMISIPCLKTVV</sequence>
<dbReference type="SUPFAM" id="SSF48726">
    <property type="entry name" value="Immunoglobulin"/>
    <property type="match status" value="2"/>
</dbReference>
<protein>
    <recommendedName>
        <fullName evidence="6">Ig-like domain-containing protein</fullName>
    </recommendedName>
</protein>
<gene>
    <name evidence="7" type="ORF">CHS0354_012669</name>
</gene>
<evidence type="ECO:0000313" key="7">
    <source>
        <dbReference type="EMBL" id="KAK3600008.1"/>
    </source>
</evidence>
<dbReference type="InterPro" id="IPR003599">
    <property type="entry name" value="Ig_sub"/>
</dbReference>
<dbReference type="Gene3D" id="2.60.40.10">
    <property type="entry name" value="Immunoglobulins"/>
    <property type="match status" value="2"/>
</dbReference>
<comment type="caution">
    <text evidence="7">The sequence shown here is derived from an EMBL/GenBank/DDBJ whole genome shotgun (WGS) entry which is preliminary data.</text>
</comment>
<proteinExistence type="predicted"/>
<dbReference type="PANTHER" id="PTHR44337:SF20">
    <property type="entry name" value="CARCINOEMBRYONIC ANTIGEN-RELATED CELL ADHESION MOLECULE 5-RELATED"/>
    <property type="match status" value="1"/>
</dbReference>
<dbReference type="PANTHER" id="PTHR44337">
    <property type="entry name" value="CARCINOEMBRYONIC ANTIGEN-RELATED CELL ADHESION MOLECULE 8"/>
    <property type="match status" value="1"/>
</dbReference>
<evidence type="ECO:0000256" key="2">
    <source>
        <dbReference type="ARBA" id="ARBA00023157"/>
    </source>
</evidence>
<dbReference type="InterPro" id="IPR013783">
    <property type="entry name" value="Ig-like_fold"/>
</dbReference>
<evidence type="ECO:0000256" key="3">
    <source>
        <dbReference type="ARBA" id="ARBA00023180"/>
    </source>
</evidence>
<keyword evidence="8" id="KW-1185">Reference proteome</keyword>
<evidence type="ECO:0000259" key="6">
    <source>
        <dbReference type="PROSITE" id="PS50835"/>
    </source>
</evidence>
<accession>A0AAE0SYL4</accession>
<dbReference type="InterPro" id="IPR036179">
    <property type="entry name" value="Ig-like_dom_sf"/>
</dbReference>
<dbReference type="SMART" id="SM00409">
    <property type="entry name" value="IG"/>
    <property type="match status" value="3"/>
</dbReference>
<keyword evidence="2" id="KW-1015">Disulfide bond</keyword>
<reference evidence="7" key="1">
    <citation type="journal article" date="2021" name="Genome Biol. Evol.">
        <title>A High-Quality Reference Genome for a Parasitic Bivalve with Doubly Uniparental Inheritance (Bivalvia: Unionida).</title>
        <authorList>
            <person name="Smith C.H."/>
        </authorList>
    </citation>
    <scope>NUCLEOTIDE SEQUENCE</scope>
    <source>
        <strain evidence="7">CHS0354</strain>
    </source>
</reference>
<dbReference type="InterPro" id="IPR007110">
    <property type="entry name" value="Ig-like_dom"/>
</dbReference>
<evidence type="ECO:0000256" key="4">
    <source>
        <dbReference type="ARBA" id="ARBA00023319"/>
    </source>
</evidence>
<organism evidence="7 8">
    <name type="scientific">Potamilus streckersoni</name>
    <dbReference type="NCBI Taxonomy" id="2493646"/>
    <lineage>
        <taxon>Eukaryota</taxon>
        <taxon>Metazoa</taxon>
        <taxon>Spiralia</taxon>
        <taxon>Lophotrochozoa</taxon>
        <taxon>Mollusca</taxon>
        <taxon>Bivalvia</taxon>
        <taxon>Autobranchia</taxon>
        <taxon>Heteroconchia</taxon>
        <taxon>Palaeoheterodonta</taxon>
        <taxon>Unionida</taxon>
        <taxon>Unionoidea</taxon>
        <taxon>Unionidae</taxon>
        <taxon>Ambleminae</taxon>
        <taxon>Lampsilini</taxon>
        <taxon>Potamilus</taxon>
    </lineage>
</organism>
<evidence type="ECO:0000313" key="8">
    <source>
        <dbReference type="Proteomes" id="UP001195483"/>
    </source>
</evidence>
<feature type="domain" description="Ig-like" evidence="6">
    <location>
        <begin position="218"/>
        <end position="297"/>
    </location>
</feature>
<feature type="domain" description="Ig-like" evidence="6">
    <location>
        <begin position="125"/>
        <end position="210"/>
    </location>
</feature>
<dbReference type="AlphaFoldDB" id="A0AAE0SYL4"/>
<feature type="signal peptide" evidence="5">
    <location>
        <begin position="1"/>
        <end position="20"/>
    </location>
</feature>
<dbReference type="Pfam" id="PF13895">
    <property type="entry name" value="Ig_2"/>
    <property type="match status" value="1"/>
</dbReference>
<evidence type="ECO:0000256" key="5">
    <source>
        <dbReference type="SAM" id="SignalP"/>
    </source>
</evidence>
<reference evidence="7" key="3">
    <citation type="submission" date="2023-05" db="EMBL/GenBank/DDBJ databases">
        <authorList>
            <person name="Smith C.H."/>
        </authorList>
    </citation>
    <scope>NUCLEOTIDE SEQUENCE</scope>
    <source>
        <strain evidence="7">CHS0354</strain>
        <tissue evidence="7">Mantle</tissue>
    </source>
</reference>
<keyword evidence="1 5" id="KW-0732">Signal</keyword>
<evidence type="ECO:0000256" key="1">
    <source>
        <dbReference type="ARBA" id="ARBA00022729"/>
    </source>
</evidence>
<keyword evidence="3" id="KW-0325">Glycoprotein</keyword>
<reference evidence="7" key="2">
    <citation type="journal article" date="2021" name="Genome Biol. Evol.">
        <title>Developing a high-quality reference genome for a parasitic bivalve with doubly uniparental inheritance (Bivalvia: Unionida).</title>
        <authorList>
            <person name="Smith C.H."/>
        </authorList>
    </citation>
    <scope>NUCLEOTIDE SEQUENCE</scope>
    <source>
        <strain evidence="7">CHS0354</strain>
        <tissue evidence="7">Mantle</tissue>
    </source>
</reference>
<keyword evidence="4" id="KW-0393">Immunoglobulin domain</keyword>